<proteinExistence type="predicted"/>
<evidence type="ECO:0000313" key="3">
    <source>
        <dbReference type="EMBL" id="OGH93086.1"/>
    </source>
</evidence>
<protein>
    <submittedName>
        <fullName evidence="3">Uncharacterized protein</fullName>
    </submittedName>
</protein>
<dbReference type="Proteomes" id="UP000176634">
    <property type="component" value="Unassembled WGS sequence"/>
</dbReference>
<dbReference type="AlphaFoldDB" id="A0A1F6PAA3"/>
<gene>
    <name evidence="3" type="ORF">A2563_00150</name>
</gene>
<dbReference type="Gene3D" id="1.10.287.1490">
    <property type="match status" value="1"/>
</dbReference>
<organism evidence="3 4">
    <name type="scientific">Candidatus Magasanikbacteria bacterium RIFOXYD1_FULL_40_23</name>
    <dbReference type="NCBI Taxonomy" id="1798705"/>
    <lineage>
        <taxon>Bacteria</taxon>
        <taxon>Candidatus Magasanikiibacteriota</taxon>
    </lineage>
</organism>
<keyword evidence="1" id="KW-0175">Coiled coil</keyword>
<feature type="region of interest" description="Disordered" evidence="2">
    <location>
        <begin position="473"/>
        <end position="494"/>
    </location>
</feature>
<evidence type="ECO:0000256" key="2">
    <source>
        <dbReference type="SAM" id="MobiDB-lite"/>
    </source>
</evidence>
<comment type="caution">
    <text evidence="3">The sequence shown here is derived from an EMBL/GenBank/DDBJ whole genome shotgun (WGS) entry which is preliminary data.</text>
</comment>
<dbReference type="EMBL" id="MFRA01000002">
    <property type="protein sequence ID" value="OGH93086.1"/>
    <property type="molecule type" value="Genomic_DNA"/>
</dbReference>
<accession>A0A1F6PAA3</accession>
<feature type="region of interest" description="Disordered" evidence="2">
    <location>
        <begin position="49"/>
        <end position="121"/>
    </location>
</feature>
<reference evidence="3 4" key="1">
    <citation type="journal article" date="2016" name="Nat. Commun.">
        <title>Thousands of microbial genomes shed light on interconnected biogeochemical processes in an aquifer system.</title>
        <authorList>
            <person name="Anantharaman K."/>
            <person name="Brown C.T."/>
            <person name="Hug L.A."/>
            <person name="Sharon I."/>
            <person name="Castelle C.J."/>
            <person name="Probst A.J."/>
            <person name="Thomas B.C."/>
            <person name="Singh A."/>
            <person name="Wilkins M.J."/>
            <person name="Karaoz U."/>
            <person name="Brodie E.L."/>
            <person name="Williams K.H."/>
            <person name="Hubbard S.S."/>
            <person name="Banfield J.F."/>
        </authorList>
    </citation>
    <scope>NUCLEOTIDE SEQUENCE [LARGE SCALE GENOMIC DNA]</scope>
</reference>
<feature type="compositionally biased region" description="Polar residues" evidence="2">
    <location>
        <begin position="70"/>
        <end position="79"/>
    </location>
</feature>
<feature type="coiled-coil region" evidence="1">
    <location>
        <begin position="190"/>
        <end position="224"/>
    </location>
</feature>
<evidence type="ECO:0000256" key="1">
    <source>
        <dbReference type="SAM" id="Coils"/>
    </source>
</evidence>
<feature type="coiled-coil region" evidence="1">
    <location>
        <begin position="131"/>
        <end position="158"/>
    </location>
</feature>
<feature type="compositionally biased region" description="Pro residues" evidence="2">
    <location>
        <begin position="55"/>
        <end position="65"/>
    </location>
</feature>
<evidence type="ECO:0000313" key="4">
    <source>
        <dbReference type="Proteomes" id="UP000176634"/>
    </source>
</evidence>
<sequence length="512" mass="57791">MKIITKIISIFVIFVFILIAKPAHAFYLEVPQSVKNLFTVFKSDKALAQESSTIMPPPPTDPAQPAPYSGTYQPYQPTDGTVPPPSGMDGQPMNQPYPMPPQEGMAPPSGNQYQEQGMPGGQNYQDNGKQLDQMKRGISQMSRQVKQFEQMIASAEKKGTAIPEEIKQNLAKIKSIIESVQNAKSQEDLQAADTSELQELMQSLEEYRRNVMEAQQRLDGMKRGMKGMEQGLKMFKTQITRLTKQKITIPSEITDNIARLETIISTIKNAKTIEEMDAIDFDFMQDVMENLDDDRRQLEILARWPKSLKQINSELTKLNRELTKSKTIVSRLAKKDIDLQAEYTAFADAVNKLKSVRDEAVAKMAAGDSEEAFSLLEDDFFGQMDDVWQNQKIIMTMNNLGRFAAEFKQNMAKANSMVKNLKRKKVDTANLEAIISQANSKGQEILTLLKAKPIDEEALIEALDELENIKQEFESETSELTGQEDALPWEKGPQQFKQVSLPQGFDKYVPQK</sequence>
<name>A0A1F6PAA3_9BACT</name>